<protein>
    <submittedName>
        <fullName evidence="2">Testis expressed 53</fullName>
    </submittedName>
</protein>
<name>A0A834BGR5_9CHIR</name>
<sequence>MASKIFCCCCPAGEGPSTTTNTYNPRMSQEHRPRTFDLNTSRQNSRQRRHPPHYSVNGVLKACTLASP</sequence>
<comment type="caution">
    <text evidence="2">The sequence shown here is derived from an EMBL/GenBank/DDBJ whole genome shotgun (WGS) entry which is preliminary data.</text>
</comment>
<accession>A0A834BGR5</accession>
<organism evidence="2 3">
    <name type="scientific">Phyllostomus discolor</name>
    <name type="common">pale spear-nosed bat</name>
    <dbReference type="NCBI Taxonomy" id="89673"/>
    <lineage>
        <taxon>Eukaryota</taxon>
        <taxon>Metazoa</taxon>
        <taxon>Chordata</taxon>
        <taxon>Craniata</taxon>
        <taxon>Vertebrata</taxon>
        <taxon>Euteleostomi</taxon>
        <taxon>Mammalia</taxon>
        <taxon>Eutheria</taxon>
        <taxon>Laurasiatheria</taxon>
        <taxon>Chiroptera</taxon>
        <taxon>Yangochiroptera</taxon>
        <taxon>Phyllostomidae</taxon>
        <taxon>Phyllostominae</taxon>
        <taxon>Phyllostomus</taxon>
    </lineage>
</organism>
<proteinExistence type="predicted"/>
<feature type="region of interest" description="Disordered" evidence="1">
    <location>
        <begin position="19"/>
        <end position="54"/>
    </location>
</feature>
<gene>
    <name evidence="2" type="ORF">HJG60_018785</name>
</gene>
<reference evidence="2 3" key="1">
    <citation type="journal article" date="2020" name="Nature">
        <title>Six reference-quality genomes reveal evolution of bat adaptations.</title>
        <authorList>
            <person name="Jebb D."/>
            <person name="Huang Z."/>
            <person name="Pippel M."/>
            <person name="Hughes G.M."/>
            <person name="Lavrichenko K."/>
            <person name="Devanna P."/>
            <person name="Winkler S."/>
            <person name="Jermiin L.S."/>
            <person name="Skirmuntt E.C."/>
            <person name="Katzourakis A."/>
            <person name="Burkitt-Gray L."/>
            <person name="Ray D.A."/>
            <person name="Sullivan K.A.M."/>
            <person name="Roscito J.G."/>
            <person name="Kirilenko B.M."/>
            <person name="Davalos L.M."/>
            <person name="Corthals A.P."/>
            <person name="Power M.L."/>
            <person name="Jones G."/>
            <person name="Ransome R.D."/>
            <person name="Dechmann D.K.N."/>
            <person name="Locatelli A.G."/>
            <person name="Puechmaille S.J."/>
            <person name="Fedrigo O."/>
            <person name="Jarvis E.D."/>
            <person name="Hiller M."/>
            <person name="Vernes S.C."/>
            <person name="Myers E.W."/>
            <person name="Teeling E.C."/>
        </authorList>
    </citation>
    <scope>NUCLEOTIDE SEQUENCE [LARGE SCALE GENOMIC DNA]</scope>
    <source>
        <strain evidence="2">Bat1K_MPI-CBG_1</strain>
    </source>
</reference>
<evidence type="ECO:0000313" key="3">
    <source>
        <dbReference type="Proteomes" id="UP000664940"/>
    </source>
</evidence>
<dbReference type="AlphaFoldDB" id="A0A834BGR5"/>
<dbReference type="Proteomes" id="UP000664940">
    <property type="component" value="Unassembled WGS sequence"/>
</dbReference>
<evidence type="ECO:0000256" key="1">
    <source>
        <dbReference type="SAM" id="MobiDB-lite"/>
    </source>
</evidence>
<evidence type="ECO:0000313" key="2">
    <source>
        <dbReference type="EMBL" id="KAF6127670.1"/>
    </source>
</evidence>
<dbReference type="EMBL" id="JABVXQ010000002">
    <property type="protein sequence ID" value="KAF6127670.1"/>
    <property type="molecule type" value="Genomic_DNA"/>
</dbReference>